<evidence type="ECO:0000313" key="2">
    <source>
        <dbReference type="EMBL" id="QDV05460.1"/>
    </source>
</evidence>
<dbReference type="Gene3D" id="3.40.50.720">
    <property type="entry name" value="NAD(P)-binding Rossmann-like Domain"/>
    <property type="match status" value="1"/>
</dbReference>
<keyword evidence="3" id="KW-1185">Reference proteome</keyword>
<dbReference type="PANTHER" id="PTHR30388">
    <property type="entry name" value="ALDEHYDE OXIDOREDUCTASE MOLYBDENUM COFACTOR ASSEMBLY PROTEIN"/>
    <property type="match status" value="1"/>
</dbReference>
<organism evidence="2 3">
    <name type="scientific">Saltatorellus ferox</name>
    <dbReference type="NCBI Taxonomy" id="2528018"/>
    <lineage>
        <taxon>Bacteria</taxon>
        <taxon>Pseudomonadati</taxon>
        <taxon>Planctomycetota</taxon>
        <taxon>Planctomycetia</taxon>
        <taxon>Planctomycetia incertae sedis</taxon>
        <taxon>Saltatorellus</taxon>
    </lineage>
</organism>
<name>A0A518EMZ5_9BACT</name>
<reference evidence="2 3" key="1">
    <citation type="submission" date="2019-02" db="EMBL/GenBank/DDBJ databases">
        <title>Deep-cultivation of Planctomycetes and their phenomic and genomic characterization uncovers novel biology.</title>
        <authorList>
            <person name="Wiegand S."/>
            <person name="Jogler M."/>
            <person name="Boedeker C."/>
            <person name="Pinto D."/>
            <person name="Vollmers J."/>
            <person name="Rivas-Marin E."/>
            <person name="Kohn T."/>
            <person name="Peeters S.H."/>
            <person name="Heuer A."/>
            <person name="Rast P."/>
            <person name="Oberbeckmann S."/>
            <person name="Bunk B."/>
            <person name="Jeske O."/>
            <person name="Meyerdierks A."/>
            <person name="Storesund J.E."/>
            <person name="Kallscheuer N."/>
            <person name="Luecker S."/>
            <person name="Lage O.M."/>
            <person name="Pohl T."/>
            <person name="Merkel B.J."/>
            <person name="Hornburger P."/>
            <person name="Mueller R.-W."/>
            <person name="Bruemmer F."/>
            <person name="Labrenz M."/>
            <person name="Spormann A.M."/>
            <person name="Op den Camp H."/>
            <person name="Overmann J."/>
            <person name="Amann R."/>
            <person name="Jetten M.S.M."/>
            <person name="Mascher T."/>
            <person name="Medema M.H."/>
            <person name="Devos D.P."/>
            <person name="Kaster A.-K."/>
            <person name="Ovreas L."/>
            <person name="Rohde M."/>
            <person name="Galperin M.Y."/>
            <person name="Jogler C."/>
        </authorList>
    </citation>
    <scope>NUCLEOTIDE SEQUENCE [LARGE SCALE GENOMIC DNA]</scope>
    <source>
        <strain evidence="2 3">Poly30</strain>
    </source>
</reference>
<dbReference type="PANTHER" id="PTHR30388:SF6">
    <property type="entry name" value="XANTHINE DEHYDROGENASE SUBUNIT A-RELATED"/>
    <property type="match status" value="1"/>
</dbReference>
<sequence length="236" mass="25713">MIVADGRLAWGTIGGGRLEHLAIERAAKLVEAAQSGRDAGTPQAFTESVPLSEKAGQCCGGEVTLYYEAFPWTRRKLVIFGAGHVAQAIAGLQPYLDLDVLLIDPRSEEEIEPPMAADRPFETLFIDSPEEEISGLAEGSLLLVMSHSHALDQEVVARAIKRNAFPYIGLIGSDRKWTRFRHRLLQRGFTEEELSRVTCPIGVSKGSKEPRKIALSVAAELVELKFEGASSAEGRS</sequence>
<dbReference type="InterPro" id="IPR027051">
    <property type="entry name" value="XdhC_Rossmann_dom"/>
</dbReference>
<dbReference type="AlphaFoldDB" id="A0A518EMZ5"/>
<protein>
    <recommendedName>
        <fullName evidence="1">XdhC Rossmann domain-containing protein</fullName>
    </recommendedName>
</protein>
<dbReference type="NCBIfam" id="TIGR02964">
    <property type="entry name" value="xanthine_xdhC"/>
    <property type="match status" value="1"/>
</dbReference>
<gene>
    <name evidence="2" type="ORF">Poly30_09580</name>
</gene>
<dbReference type="EMBL" id="CP036434">
    <property type="protein sequence ID" value="QDV05460.1"/>
    <property type="molecule type" value="Genomic_DNA"/>
</dbReference>
<evidence type="ECO:0000313" key="3">
    <source>
        <dbReference type="Proteomes" id="UP000320390"/>
    </source>
</evidence>
<dbReference type="InterPro" id="IPR052698">
    <property type="entry name" value="MoCofactor_Util/Proc"/>
</dbReference>
<proteinExistence type="predicted"/>
<evidence type="ECO:0000259" key="1">
    <source>
        <dbReference type="Pfam" id="PF13478"/>
    </source>
</evidence>
<dbReference type="InterPro" id="IPR014308">
    <property type="entry name" value="Xanthine_DH_XdhC"/>
</dbReference>
<dbReference type="Pfam" id="PF13478">
    <property type="entry name" value="XdhC_C"/>
    <property type="match status" value="1"/>
</dbReference>
<dbReference type="Proteomes" id="UP000320390">
    <property type="component" value="Chromosome"/>
</dbReference>
<accession>A0A518EMZ5</accession>
<feature type="domain" description="XdhC Rossmann" evidence="1">
    <location>
        <begin position="77"/>
        <end position="221"/>
    </location>
</feature>